<dbReference type="InterPro" id="IPR016292">
    <property type="entry name" value="Epoxide_hydrolase"/>
</dbReference>
<dbReference type="PIRSF" id="PIRSF001112">
    <property type="entry name" value="Epoxide_hydrolase"/>
    <property type="match status" value="1"/>
</dbReference>
<keyword evidence="2" id="KW-0058">Aromatic hydrocarbons catabolism</keyword>
<dbReference type="AlphaFoldDB" id="A0A0S2KHK2"/>
<gene>
    <name evidence="7" type="ORF">PS2015_2824</name>
</gene>
<keyword evidence="3 7" id="KW-0378">Hydrolase</keyword>
<reference evidence="7 8" key="1">
    <citation type="submission" date="2015-11" db="EMBL/GenBank/DDBJ databases">
        <authorList>
            <person name="Zhang Y."/>
            <person name="Guo Z."/>
        </authorList>
    </citation>
    <scope>NUCLEOTIDE SEQUENCE [LARGE SCALE GENOMIC DNA]</scope>
    <source>
        <strain evidence="7 8">KCTC 32221</strain>
    </source>
</reference>
<dbReference type="Gene3D" id="3.40.50.1820">
    <property type="entry name" value="alpha/beta hydrolase"/>
    <property type="match status" value="1"/>
</dbReference>
<dbReference type="GO" id="GO:0097176">
    <property type="term" value="P:epoxide metabolic process"/>
    <property type="evidence" value="ECO:0007669"/>
    <property type="project" value="TreeGrafter"/>
</dbReference>
<name>A0A0S2KHK2_9GAMM</name>
<accession>A0A0S2KHK2</accession>
<dbReference type="InterPro" id="IPR029058">
    <property type="entry name" value="AB_hydrolase_fold"/>
</dbReference>
<feature type="signal peptide" evidence="5">
    <location>
        <begin position="1"/>
        <end position="21"/>
    </location>
</feature>
<dbReference type="InterPro" id="IPR000639">
    <property type="entry name" value="Epox_hydrolase-like"/>
</dbReference>
<evidence type="ECO:0000313" key="8">
    <source>
        <dbReference type="Proteomes" id="UP000065641"/>
    </source>
</evidence>
<evidence type="ECO:0000256" key="5">
    <source>
        <dbReference type="SAM" id="SignalP"/>
    </source>
</evidence>
<keyword evidence="5" id="KW-0732">Signal</keyword>
<dbReference type="GO" id="GO:0004301">
    <property type="term" value="F:epoxide hydrolase activity"/>
    <property type="evidence" value="ECO:0007669"/>
    <property type="project" value="TreeGrafter"/>
</dbReference>
<dbReference type="PANTHER" id="PTHR21661:SF35">
    <property type="entry name" value="EPOXIDE HYDROLASE"/>
    <property type="match status" value="1"/>
</dbReference>
<dbReference type="PATRIC" id="fig|1249552.3.peg.2850"/>
<feature type="active site" description="Nucleophile" evidence="4">
    <location>
        <position position="204"/>
    </location>
</feature>
<feature type="chain" id="PRO_5006601718" evidence="5">
    <location>
        <begin position="22"/>
        <end position="410"/>
    </location>
</feature>
<dbReference type="KEGG" id="pspi:PS2015_2824"/>
<evidence type="ECO:0000256" key="4">
    <source>
        <dbReference type="PIRSR" id="PIRSR001112-1"/>
    </source>
</evidence>
<feature type="active site" description="Proton donor" evidence="4">
    <location>
        <position position="334"/>
    </location>
</feature>
<dbReference type="STRING" id="1249552.PS2015_2824"/>
<evidence type="ECO:0000256" key="3">
    <source>
        <dbReference type="ARBA" id="ARBA00022801"/>
    </source>
</evidence>
<dbReference type="EMBL" id="CP013189">
    <property type="protein sequence ID" value="ALO47455.1"/>
    <property type="molecule type" value="Genomic_DNA"/>
</dbReference>
<evidence type="ECO:0000256" key="1">
    <source>
        <dbReference type="ARBA" id="ARBA00010088"/>
    </source>
</evidence>
<feature type="active site" description="Proton acceptor" evidence="4">
    <location>
        <position position="387"/>
    </location>
</feature>
<dbReference type="Pfam" id="PF06441">
    <property type="entry name" value="EHN"/>
    <property type="match status" value="1"/>
</dbReference>
<dbReference type="PRINTS" id="PR00412">
    <property type="entry name" value="EPOXHYDRLASE"/>
</dbReference>
<organism evidence="7 8">
    <name type="scientific">Pseudohongiella spirulinae</name>
    <dbReference type="NCBI Taxonomy" id="1249552"/>
    <lineage>
        <taxon>Bacteria</taxon>
        <taxon>Pseudomonadati</taxon>
        <taxon>Pseudomonadota</taxon>
        <taxon>Gammaproteobacteria</taxon>
        <taxon>Pseudomonadales</taxon>
        <taxon>Pseudohongiellaceae</taxon>
        <taxon>Pseudohongiella</taxon>
    </lineage>
</organism>
<dbReference type="InterPro" id="IPR010497">
    <property type="entry name" value="Epoxide_hydro_N"/>
</dbReference>
<protein>
    <submittedName>
        <fullName evidence="7">Epoxide hydrolase</fullName>
    </submittedName>
</protein>
<feature type="domain" description="Epoxide hydrolase N-terminal" evidence="6">
    <location>
        <begin position="30"/>
        <end position="135"/>
    </location>
</feature>
<proteinExistence type="inferred from homology"/>
<dbReference type="SUPFAM" id="SSF53474">
    <property type="entry name" value="alpha/beta-Hydrolases"/>
    <property type="match status" value="1"/>
</dbReference>
<comment type="similarity">
    <text evidence="1">Belongs to the peptidase S33 family.</text>
</comment>
<sequence length="410" mass="46470" precursor="true">MSLPLIKLLRNAVLVSTCAWANTMMADSEIRPFIVSISDVQISDLSARLAQRRLPDQLRSDSWQYGTDTDYLDELLNYWQHEFDWRQQEQRLNALDQFVTEIEGLDIHFIHQRSPHPDATPLMLTHGWPGSVVEFLKIIDPLIRPELYGGEAADAFHVIAPSLPGFGFSEKPSEPGYNPEKMAHSLAALMQRLGYERYGLQGGDWGAIINRLHAARYPDRVIGLHSNFVLASPPADPEVLAQTPARDLTRREARQAFMNNESAYQQIQGTKPQTLGVGLNDSPAGLAAWILEKFHGWSDLPTGHPEDKFSKDELLTNISLYWFTQTITSSARIYYENRSTPLREPLGFVSVPTAGAIFPKEIYLTPKLWAEQSYNIVRWTEMPRGGHFAALEEPELLLADIRAFFKQIQQ</sequence>
<evidence type="ECO:0000313" key="7">
    <source>
        <dbReference type="EMBL" id="ALO47455.1"/>
    </source>
</evidence>
<dbReference type="PANTHER" id="PTHR21661">
    <property type="entry name" value="EPOXIDE HYDROLASE 1-RELATED"/>
    <property type="match status" value="1"/>
</dbReference>
<keyword evidence="8" id="KW-1185">Reference proteome</keyword>
<dbReference type="Proteomes" id="UP000065641">
    <property type="component" value="Chromosome"/>
</dbReference>
<evidence type="ECO:0000256" key="2">
    <source>
        <dbReference type="ARBA" id="ARBA00022797"/>
    </source>
</evidence>
<evidence type="ECO:0000259" key="6">
    <source>
        <dbReference type="Pfam" id="PF06441"/>
    </source>
</evidence>